<sequence>MSIEVYFILLLLGILTFFFWRWLLKKFIKADKTRKLVTWTVTIVSTPLIYAGLIILWVLSMSYHPDHDFDKEKWFNDKEKRYELSEDIIDSEMLIGKTKTQVQQLLGNEDNAKESNNWSYYLGFRPGFFTMDPDVLSIEFKNGKVVNVEQHGT</sequence>
<dbReference type="RefSeq" id="WP_278009572.1">
    <property type="nucleotide sequence ID" value="NZ_CP121112.1"/>
</dbReference>
<evidence type="ECO:0008006" key="5">
    <source>
        <dbReference type="Google" id="ProtNLM"/>
    </source>
</evidence>
<keyword evidence="2" id="KW-1133">Transmembrane helix</keyword>
<proteinExistence type="predicted"/>
<keyword evidence="2" id="KW-0812">Transmembrane</keyword>
<comment type="caution">
    <text evidence="3">The sequence shown here is derived from an EMBL/GenBank/DDBJ whole genome shotgun (WGS) entry which is preliminary data.</text>
</comment>
<dbReference type="InterPro" id="IPR037873">
    <property type="entry name" value="BamE-like"/>
</dbReference>
<keyword evidence="4" id="KW-1185">Reference proteome</keyword>
<name>A0ABV5H687_9FLAO</name>
<feature type="transmembrane region" description="Helical" evidence="2">
    <location>
        <begin position="36"/>
        <end position="59"/>
    </location>
</feature>
<protein>
    <recommendedName>
        <fullName evidence="5">Outer membrane protein assembly factor BamE</fullName>
    </recommendedName>
</protein>
<evidence type="ECO:0000256" key="2">
    <source>
        <dbReference type="SAM" id="Phobius"/>
    </source>
</evidence>
<feature type="transmembrane region" description="Helical" evidence="2">
    <location>
        <begin position="6"/>
        <end position="24"/>
    </location>
</feature>
<keyword evidence="1" id="KW-0732">Signal</keyword>
<dbReference type="Proteomes" id="UP001589562">
    <property type="component" value="Unassembled WGS sequence"/>
</dbReference>
<evidence type="ECO:0000256" key="1">
    <source>
        <dbReference type="ARBA" id="ARBA00022729"/>
    </source>
</evidence>
<dbReference type="Gene3D" id="3.30.1450.10">
    <property type="match status" value="1"/>
</dbReference>
<dbReference type="EMBL" id="JBHMFE010000007">
    <property type="protein sequence ID" value="MFB9107404.1"/>
    <property type="molecule type" value="Genomic_DNA"/>
</dbReference>
<evidence type="ECO:0000313" key="3">
    <source>
        <dbReference type="EMBL" id="MFB9107404.1"/>
    </source>
</evidence>
<reference evidence="3 4" key="1">
    <citation type="submission" date="2024-09" db="EMBL/GenBank/DDBJ databases">
        <authorList>
            <person name="Sun Q."/>
            <person name="Mori K."/>
        </authorList>
    </citation>
    <scope>NUCLEOTIDE SEQUENCE [LARGE SCALE GENOMIC DNA]</scope>
    <source>
        <strain evidence="3 4">CECT 8365</strain>
    </source>
</reference>
<gene>
    <name evidence="3" type="ORF">ACFFVK_02350</name>
</gene>
<accession>A0ABV5H687</accession>
<keyword evidence="2" id="KW-0472">Membrane</keyword>
<evidence type="ECO:0000313" key="4">
    <source>
        <dbReference type="Proteomes" id="UP001589562"/>
    </source>
</evidence>
<organism evidence="3 4">
    <name type="scientific">Flavobacterium gyeonganense</name>
    <dbReference type="NCBI Taxonomy" id="1310418"/>
    <lineage>
        <taxon>Bacteria</taxon>
        <taxon>Pseudomonadati</taxon>
        <taxon>Bacteroidota</taxon>
        <taxon>Flavobacteriia</taxon>
        <taxon>Flavobacteriales</taxon>
        <taxon>Flavobacteriaceae</taxon>
        <taxon>Flavobacterium</taxon>
    </lineage>
</organism>